<sequence>MLFTRGLQPAYQQAAGDALRLAIRRAIGAVSTGRKIRTTRWAPRRSVASDVSLRHASQKNSIPDYQPLPPSDSFLAVLKALSDYFRYSATHMGHARVTVNS</sequence>
<dbReference type="Proteomes" id="UP000054248">
    <property type="component" value="Unassembled WGS sequence"/>
</dbReference>
<reference evidence="1 2" key="1">
    <citation type="submission" date="2014-04" db="EMBL/GenBank/DDBJ databases">
        <authorList>
            <consortium name="DOE Joint Genome Institute"/>
            <person name="Kuo A."/>
            <person name="Girlanda M."/>
            <person name="Perotto S."/>
            <person name="Kohler A."/>
            <person name="Nagy L.G."/>
            <person name="Floudas D."/>
            <person name="Copeland A."/>
            <person name="Barry K.W."/>
            <person name="Cichocki N."/>
            <person name="Veneault-Fourrey C."/>
            <person name="LaButti K."/>
            <person name="Lindquist E.A."/>
            <person name="Lipzen A."/>
            <person name="Lundell T."/>
            <person name="Morin E."/>
            <person name="Murat C."/>
            <person name="Sun H."/>
            <person name="Tunlid A."/>
            <person name="Henrissat B."/>
            <person name="Grigoriev I.V."/>
            <person name="Hibbett D.S."/>
            <person name="Martin F."/>
            <person name="Nordberg H.P."/>
            <person name="Cantor M.N."/>
            <person name="Hua S.X."/>
        </authorList>
    </citation>
    <scope>NUCLEOTIDE SEQUENCE [LARGE SCALE GENOMIC DNA]</scope>
    <source>
        <strain evidence="1 2">MUT 4182</strain>
    </source>
</reference>
<evidence type="ECO:0000313" key="1">
    <source>
        <dbReference type="EMBL" id="KIO16434.1"/>
    </source>
</evidence>
<dbReference type="AlphaFoldDB" id="A0A0C3Q266"/>
<accession>A0A0C3Q266</accession>
<protein>
    <submittedName>
        <fullName evidence="1">Uncharacterized protein</fullName>
    </submittedName>
</protein>
<gene>
    <name evidence="1" type="ORF">M407DRAFT_33921</name>
</gene>
<proteinExistence type="predicted"/>
<keyword evidence="2" id="KW-1185">Reference proteome</keyword>
<reference evidence="2" key="2">
    <citation type="submission" date="2015-01" db="EMBL/GenBank/DDBJ databases">
        <title>Evolutionary Origins and Diversification of the Mycorrhizal Mutualists.</title>
        <authorList>
            <consortium name="DOE Joint Genome Institute"/>
            <consortium name="Mycorrhizal Genomics Consortium"/>
            <person name="Kohler A."/>
            <person name="Kuo A."/>
            <person name="Nagy L.G."/>
            <person name="Floudas D."/>
            <person name="Copeland A."/>
            <person name="Barry K.W."/>
            <person name="Cichocki N."/>
            <person name="Veneault-Fourrey C."/>
            <person name="LaButti K."/>
            <person name="Lindquist E.A."/>
            <person name="Lipzen A."/>
            <person name="Lundell T."/>
            <person name="Morin E."/>
            <person name="Murat C."/>
            <person name="Riley R."/>
            <person name="Ohm R."/>
            <person name="Sun H."/>
            <person name="Tunlid A."/>
            <person name="Henrissat B."/>
            <person name="Grigoriev I.V."/>
            <person name="Hibbett D.S."/>
            <person name="Martin F."/>
        </authorList>
    </citation>
    <scope>NUCLEOTIDE SEQUENCE [LARGE SCALE GENOMIC DNA]</scope>
    <source>
        <strain evidence="2">MUT 4182</strain>
    </source>
</reference>
<evidence type="ECO:0000313" key="2">
    <source>
        <dbReference type="Proteomes" id="UP000054248"/>
    </source>
</evidence>
<organism evidence="1 2">
    <name type="scientific">Tulasnella calospora MUT 4182</name>
    <dbReference type="NCBI Taxonomy" id="1051891"/>
    <lineage>
        <taxon>Eukaryota</taxon>
        <taxon>Fungi</taxon>
        <taxon>Dikarya</taxon>
        <taxon>Basidiomycota</taxon>
        <taxon>Agaricomycotina</taxon>
        <taxon>Agaricomycetes</taxon>
        <taxon>Cantharellales</taxon>
        <taxon>Tulasnellaceae</taxon>
        <taxon>Tulasnella</taxon>
    </lineage>
</organism>
<name>A0A0C3Q266_9AGAM</name>
<dbReference type="HOGENOM" id="CLU_2293783_0_0_1"/>
<dbReference type="EMBL" id="KN823567">
    <property type="protein sequence ID" value="KIO16434.1"/>
    <property type="molecule type" value="Genomic_DNA"/>
</dbReference>